<evidence type="ECO:0000313" key="2">
    <source>
        <dbReference type="EMBL" id="SDF00683.1"/>
    </source>
</evidence>
<feature type="region of interest" description="Disordered" evidence="1">
    <location>
        <begin position="65"/>
        <end position="104"/>
    </location>
</feature>
<keyword evidence="3" id="KW-1185">Reference proteome</keyword>
<name>A0A1G7HJY2_9PROT</name>
<evidence type="ECO:0000313" key="3">
    <source>
        <dbReference type="Proteomes" id="UP000199412"/>
    </source>
</evidence>
<evidence type="ECO:0008006" key="4">
    <source>
        <dbReference type="Google" id="ProtNLM"/>
    </source>
</evidence>
<dbReference type="RefSeq" id="WP_143027247.1">
    <property type="nucleotide sequence ID" value="NZ_FNAP01000022.1"/>
</dbReference>
<dbReference type="InterPro" id="IPR018733">
    <property type="entry name" value="DUF2274"/>
</dbReference>
<reference evidence="2 3" key="1">
    <citation type="submission" date="2016-10" db="EMBL/GenBank/DDBJ databases">
        <authorList>
            <person name="de Groot N.N."/>
        </authorList>
    </citation>
    <scope>NUCLEOTIDE SEQUENCE [LARGE SCALE GENOMIC DNA]</scope>
    <source>
        <strain evidence="2 3">ATCC 700224</strain>
    </source>
</reference>
<dbReference type="AlphaFoldDB" id="A0A1G7HJY2"/>
<organism evidence="2 3">
    <name type="scientific">Rhodospira trueperi</name>
    <dbReference type="NCBI Taxonomy" id="69960"/>
    <lineage>
        <taxon>Bacteria</taxon>
        <taxon>Pseudomonadati</taxon>
        <taxon>Pseudomonadota</taxon>
        <taxon>Alphaproteobacteria</taxon>
        <taxon>Rhodospirillales</taxon>
        <taxon>Rhodospirillaceae</taxon>
        <taxon>Rhodospira</taxon>
    </lineage>
</organism>
<proteinExistence type="predicted"/>
<gene>
    <name evidence="2" type="ORF">SAMN05421720_12210</name>
</gene>
<sequence>MLKLPRLPDRTPVRLTVTLDAPLNADLKEYAALYEATYGDTESVSDLIPFMLRAFLDGDRAFTRARKDGLGDGDDPATPKRRRRRLGGEGSTDSPETTSQATSS</sequence>
<protein>
    <recommendedName>
        <fullName evidence="4">DUF2274 domain-containing protein</fullName>
    </recommendedName>
</protein>
<dbReference type="OrthoDB" id="9803810at2"/>
<feature type="compositionally biased region" description="Polar residues" evidence="1">
    <location>
        <begin position="91"/>
        <end position="104"/>
    </location>
</feature>
<evidence type="ECO:0000256" key="1">
    <source>
        <dbReference type="SAM" id="MobiDB-lite"/>
    </source>
</evidence>
<dbReference type="Proteomes" id="UP000199412">
    <property type="component" value="Unassembled WGS sequence"/>
</dbReference>
<dbReference type="EMBL" id="FNAP01000022">
    <property type="protein sequence ID" value="SDF00683.1"/>
    <property type="molecule type" value="Genomic_DNA"/>
</dbReference>
<dbReference type="Pfam" id="PF10038">
    <property type="entry name" value="DUF2274"/>
    <property type="match status" value="1"/>
</dbReference>
<accession>A0A1G7HJY2</accession>
<dbReference type="STRING" id="69960.SAMN05421720_12210"/>